<evidence type="ECO:0000313" key="1">
    <source>
        <dbReference type="EMBL" id="VFJ72138.1"/>
    </source>
</evidence>
<protein>
    <submittedName>
        <fullName evidence="1">Uncharacterized protein</fullName>
    </submittedName>
</protein>
<dbReference type="EMBL" id="CAADFE010000032">
    <property type="protein sequence ID" value="VFJ72138.1"/>
    <property type="molecule type" value="Genomic_DNA"/>
</dbReference>
<reference evidence="1" key="1">
    <citation type="submission" date="2019-02" db="EMBL/GenBank/DDBJ databases">
        <authorList>
            <person name="Gruber-Vodicka R. H."/>
            <person name="Seah K. B. B."/>
        </authorList>
    </citation>
    <scope>NUCLEOTIDE SEQUENCE</scope>
    <source>
        <strain evidence="1">BECK_BZ131</strain>
    </source>
</reference>
<gene>
    <name evidence="1" type="ORF">BECKFW1821C_GA0114237_103213</name>
</gene>
<dbReference type="AlphaFoldDB" id="A0A450TTX5"/>
<sequence>MRFPKAETKIVSPLHEIIAGLEAHQDLFPNPPVSAADLDKQFETYLKSADTAVDKQAEAKHAVEEKNHALDAAVDRARMILRYAEQRKCEKTLPCSRNSRLGSNRFFDYRRRHGFEWCWRIQG</sequence>
<accession>A0A450TTX5</accession>
<name>A0A450TTX5_9GAMM</name>
<organism evidence="1">
    <name type="scientific">Candidatus Kentrum sp. FW</name>
    <dbReference type="NCBI Taxonomy" id="2126338"/>
    <lineage>
        <taxon>Bacteria</taxon>
        <taxon>Pseudomonadati</taxon>
        <taxon>Pseudomonadota</taxon>
        <taxon>Gammaproteobacteria</taxon>
        <taxon>Candidatus Kentrum</taxon>
    </lineage>
</organism>
<proteinExistence type="predicted"/>